<evidence type="ECO:0000313" key="3">
    <source>
        <dbReference type="Proteomes" id="UP000823750"/>
    </source>
</evidence>
<evidence type="ECO:0000256" key="1">
    <source>
        <dbReference type="SAM" id="SignalP"/>
    </source>
</evidence>
<dbReference type="Proteomes" id="UP000823750">
    <property type="component" value="Unassembled WGS sequence"/>
</dbReference>
<gene>
    <name evidence="2" type="ORF">IAB78_07120</name>
</gene>
<feature type="chain" id="PRO_5038363767" evidence="1">
    <location>
        <begin position="18"/>
        <end position="362"/>
    </location>
</feature>
<proteinExistence type="predicted"/>
<reference evidence="2" key="1">
    <citation type="submission" date="2020-10" db="EMBL/GenBank/DDBJ databases">
        <authorList>
            <person name="Gilroy R."/>
        </authorList>
    </citation>
    <scope>NUCLEOTIDE SEQUENCE</scope>
    <source>
        <strain evidence="2">B2-16538</strain>
    </source>
</reference>
<keyword evidence="1" id="KW-0732">Signal</keyword>
<dbReference type="AlphaFoldDB" id="A0A9D9J7G2"/>
<accession>A0A9D9J7G2</accession>
<evidence type="ECO:0000313" key="2">
    <source>
        <dbReference type="EMBL" id="MBO8486179.1"/>
    </source>
</evidence>
<name>A0A9D9J7G2_9BACT</name>
<reference evidence="2" key="2">
    <citation type="journal article" date="2021" name="PeerJ">
        <title>Extensive microbial diversity within the chicken gut microbiome revealed by metagenomics and culture.</title>
        <authorList>
            <person name="Gilroy R."/>
            <person name="Ravi A."/>
            <person name="Getino M."/>
            <person name="Pursley I."/>
            <person name="Horton D.L."/>
            <person name="Alikhan N.F."/>
            <person name="Baker D."/>
            <person name="Gharbi K."/>
            <person name="Hall N."/>
            <person name="Watson M."/>
            <person name="Adriaenssens E.M."/>
            <person name="Foster-Nyarko E."/>
            <person name="Jarju S."/>
            <person name="Secka A."/>
            <person name="Antonio M."/>
            <person name="Oren A."/>
            <person name="Chaudhuri R.R."/>
            <person name="La Ragione R."/>
            <person name="Hildebrand F."/>
            <person name="Pallen M.J."/>
        </authorList>
    </citation>
    <scope>NUCLEOTIDE SEQUENCE</scope>
    <source>
        <strain evidence="2">B2-16538</strain>
    </source>
</reference>
<dbReference type="EMBL" id="JADILX010000104">
    <property type="protein sequence ID" value="MBO8486179.1"/>
    <property type="molecule type" value="Genomic_DNA"/>
</dbReference>
<sequence length="362" mass="38968">MARLLRIFLLALSICLAGCSKEDTVRRQFGGPANVCLALSGQTATKAGYAVDEDKIVHSVRIYAFKHAPGETQNEECVGYGYFDGFDGKGPFNCPMKLSASGEIDFYVITNDTYASVQDGQAALSENSSRADIEGFRFSGLQTGDTADGKAAVIMSNIPKGNTVDSNNFTFTVEEADNSSTVVQQVIPIDVTRAMGRLSFYFAKADYRFSVSINGISLRAQGPSGAGLFAADGAPDYTAVIMPETGILTGTTEISVINSTCSTEDDAMMRLSDEAYLLPNTYGSSDPDAFPAGTDYQTSARAYILDIDYSINGERMSKTVYLPPVAPNDWVKVKGIFNASVDVNMVIIALSWEDSEMDITFN</sequence>
<feature type="signal peptide" evidence="1">
    <location>
        <begin position="1"/>
        <end position="17"/>
    </location>
</feature>
<organism evidence="2 3">
    <name type="scientific">Candidatus Cryptobacteroides excrementavium</name>
    <dbReference type="NCBI Taxonomy" id="2840759"/>
    <lineage>
        <taxon>Bacteria</taxon>
        <taxon>Pseudomonadati</taxon>
        <taxon>Bacteroidota</taxon>
        <taxon>Bacteroidia</taxon>
        <taxon>Bacteroidales</taxon>
        <taxon>Candidatus Cryptobacteroides</taxon>
    </lineage>
</organism>
<protein>
    <submittedName>
        <fullName evidence="2">Uncharacterized protein</fullName>
    </submittedName>
</protein>
<comment type="caution">
    <text evidence="2">The sequence shown here is derived from an EMBL/GenBank/DDBJ whole genome shotgun (WGS) entry which is preliminary data.</text>
</comment>